<proteinExistence type="predicted"/>
<evidence type="ECO:0000313" key="2">
    <source>
        <dbReference type="EMBL" id="CRH06859.1"/>
    </source>
</evidence>
<feature type="signal peptide" evidence="1">
    <location>
        <begin position="1"/>
        <end position="23"/>
    </location>
</feature>
<dbReference type="AlphaFoldDB" id="A0A1S7LL35"/>
<organism evidence="2">
    <name type="scientific">Magnetococcus massalia (strain MO-1)</name>
    <dbReference type="NCBI Taxonomy" id="451514"/>
    <lineage>
        <taxon>Bacteria</taxon>
        <taxon>Pseudomonadati</taxon>
        <taxon>Pseudomonadota</taxon>
        <taxon>Magnetococcia</taxon>
        <taxon>Magnetococcales</taxon>
        <taxon>Magnetococcaceae</taxon>
        <taxon>Magnetococcus</taxon>
    </lineage>
</organism>
<keyword evidence="1" id="KW-0732">Signal</keyword>
<name>A0A1S7LL35_MAGMO</name>
<evidence type="ECO:0008006" key="3">
    <source>
        <dbReference type="Google" id="ProtNLM"/>
    </source>
</evidence>
<feature type="chain" id="PRO_5013295006" description="DUF4197 domain-containing protein" evidence="1">
    <location>
        <begin position="24"/>
        <end position="292"/>
    </location>
</feature>
<dbReference type="InterPro" id="IPR025245">
    <property type="entry name" value="DUF4197"/>
</dbReference>
<protein>
    <recommendedName>
        <fullName evidence="3">DUF4197 domain-containing protein</fullName>
    </recommendedName>
</protein>
<accession>A0A1S7LL35</accession>
<reference evidence="2" key="1">
    <citation type="submission" date="2015-04" db="EMBL/GenBank/DDBJ databases">
        <authorList>
            <person name="Syromyatnikov M.Y."/>
            <person name="Popov V.N."/>
        </authorList>
    </citation>
    <scope>NUCLEOTIDE SEQUENCE</scope>
    <source>
        <strain evidence="2">MO-1</strain>
    </source>
</reference>
<gene>
    <name evidence="2" type="ORF">MAGMO_2707</name>
</gene>
<dbReference type="Pfam" id="PF13852">
    <property type="entry name" value="DUF4197"/>
    <property type="match status" value="2"/>
</dbReference>
<dbReference type="EMBL" id="LO017727">
    <property type="protein sequence ID" value="CRH06859.1"/>
    <property type="molecule type" value="Genomic_DNA"/>
</dbReference>
<sequence>MKQKRLLTLVGGMMLLLPLTAHSGWMDMLDQALPQAQQQPAQPSQPQGNTTRATGLASLTQMDAVAGLKQALRFAADYSIKNLGASGGFLDHADVRIPMPEALNTLASFAGGSSLEKKFVTTMNRAAEKAVPATTEIFVKAIDQMSMADAKAILAGGEDAATRYFRDTQGDALKKAILPIVTEATQSSGATSTYKQVSGLLKGGGSALGGLLGSGGGSGGGDAQQGGGLGSLLGGIAQMVTPQDFDLDQYVTDKSLDGLFLKMAQEEKKIRTNPVARSTDLLRKVFDMGNTI</sequence>
<evidence type="ECO:0000256" key="1">
    <source>
        <dbReference type="SAM" id="SignalP"/>
    </source>
</evidence>